<proteinExistence type="predicted"/>
<evidence type="ECO:0000313" key="2">
    <source>
        <dbReference type="Proteomes" id="UP001234178"/>
    </source>
</evidence>
<gene>
    <name evidence="1" type="ORF">OUZ56_019753</name>
</gene>
<reference evidence="1 2" key="1">
    <citation type="journal article" date="2023" name="Nucleic Acids Res.">
        <title>The hologenome of Daphnia magna reveals possible DNA methylation and microbiome-mediated evolution of the host genome.</title>
        <authorList>
            <person name="Chaturvedi A."/>
            <person name="Li X."/>
            <person name="Dhandapani V."/>
            <person name="Marshall H."/>
            <person name="Kissane S."/>
            <person name="Cuenca-Cambronero M."/>
            <person name="Asole G."/>
            <person name="Calvet F."/>
            <person name="Ruiz-Romero M."/>
            <person name="Marangio P."/>
            <person name="Guigo R."/>
            <person name="Rago D."/>
            <person name="Mirbahai L."/>
            <person name="Eastwood N."/>
            <person name="Colbourne J.K."/>
            <person name="Zhou J."/>
            <person name="Mallon E."/>
            <person name="Orsini L."/>
        </authorList>
    </citation>
    <scope>NUCLEOTIDE SEQUENCE [LARGE SCALE GENOMIC DNA]</scope>
    <source>
        <strain evidence="1">LRV0_1</strain>
    </source>
</reference>
<accession>A0ABQ9ZCI1</accession>
<dbReference type="EMBL" id="JAOYFB010000003">
    <property type="protein sequence ID" value="KAK4010612.1"/>
    <property type="molecule type" value="Genomic_DNA"/>
</dbReference>
<dbReference type="Proteomes" id="UP001234178">
    <property type="component" value="Unassembled WGS sequence"/>
</dbReference>
<keyword evidence="2" id="KW-1185">Reference proteome</keyword>
<comment type="caution">
    <text evidence="1">The sequence shown here is derived from an EMBL/GenBank/DDBJ whole genome shotgun (WGS) entry which is preliminary data.</text>
</comment>
<evidence type="ECO:0000313" key="1">
    <source>
        <dbReference type="EMBL" id="KAK4010612.1"/>
    </source>
</evidence>
<organism evidence="1 2">
    <name type="scientific">Daphnia magna</name>
    <dbReference type="NCBI Taxonomy" id="35525"/>
    <lineage>
        <taxon>Eukaryota</taxon>
        <taxon>Metazoa</taxon>
        <taxon>Ecdysozoa</taxon>
        <taxon>Arthropoda</taxon>
        <taxon>Crustacea</taxon>
        <taxon>Branchiopoda</taxon>
        <taxon>Diplostraca</taxon>
        <taxon>Cladocera</taxon>
        <taxon>Anomopoda</taxon>
        <taxon>Daphniidae</taxon>
        <taxon>Daphnia</taxon>
    </lineage>
</organism>
<sequence>MATDSGTQRELLFIQASVSILRVDCSSIGVPLIRPKTEQKSGSLRFMERRSKSANVLNRFLPRVRLLAFTVDIDGAFLVTMTTTRCES</sequence>
<name>A0ABQ9ZCI1_9CRUS</name>
<protein>
    <submittedName>
        <fullName evidence="1">Uncharacterized protein</fullName>
    </submittedName>
</protein>